<evidence type="ECO:0000259" key="2">
    <source>
        <dbReference type="PROSITE" id="PS50093"/>
    </source>
</evidence>
<dbReference type="PROSITE" id="PS50093">
    <property type="entry name" value="PKD"/>
    <property type="match status" value="2"/>
</dbReference>
<dbReference type="Pfam" id="PF18911">
    <property type="entry name" value="PKD_4"/>
    <property type="match status" value="2"/>
</dbReference>
<dbReference type="eggNOG" id="arCOG02510">
    <property type="taxonomic scope" value="Archaea"/>
</dbReference>
<dbReference type="Gene3D" id="2.60.40.10">
    <property type="entry name" value="Immunoglobulins"/>
    <property type="match status" value="2"/>
</dbReference>
<dbReference type="InterPro" id="IPR022409">
    <property type="entry name" value="PKD/Chitinase_dom"/>
</dbReference>
<proteinExistence type="predicted"/>
<name>L0HAN0_METFS</name>
<dbReference type="FunFam" id="2.60.40.10:FF:000270">
    <property type="entry name" value="Cell surface protein"/>
    <property type="match status" value="1"/>
</dbReference>
<dbReference type="SUPFAM" id="SSF49299">
    <property type="entry name" value="PKD domain"/>
    <property type="match status" value="2"/>
</dbReference>
<keyword evidence="1" id="KW-0812">Transmembrane</keyword>
<dbReference type="OrthoDB" id="112349at2157"/>
<dbReference type="SMART" id="SM00089">
    <property type="entry name" value="PKD"/>
    <property type="match status" value="2"/>
</dbReference>
<organism evidence="3 4">
    <name type="scientific">Methanoregula formicica (strain DSM 22288 / NBRC 105244 / SMSP)</name>
    <dbReference type="NCBI Taxonomy" id="593750"/>
    <lineage>
        <taxon>Archaea</taxon>
        <taxon>Methanobacteriati</taxon>
        <taxon>Methanobacteriota</taxon>
        <taxon>Stenosarchaea group</taxon>
        <taxon>Methanomicrobia</taxon>
        <taxon>Methanomicrobiales</taxon>
        <taxon>Methanoregulaceae</taxon>
        <taxon>Methanoregula</taxon>
    </lineage>
</organism>
<dbReference type="AlphaFoldDB" id="L0HAN0"/>
<sequence length="826" mass="85773" precursor="true">MNEKIQDFPISIRKLWILSLLVLFLAAAVTIPPARADDSSTALGIFPAKHNVDNLAVANPPAPTGMDYYFKFNQSGGGGINAIHISSTSALDSTGRNFGDVSTTTSQSGTFYITQTGGRGYDDNFILLVAVKGDIPSNFAIHIKSSGYIWVPNGVLSYQPTLSEITYRSGAVDQTFTRSNFVYGPQTWKPCGNNQPADYPLYYGQDMSDTTNLWKLMFVDLKSGNLGPNGDLDHTSLKDNGAIRVDYTIENLDTVVTFNVYAWADNAPAGHGISWTNGVTSPSQNSNPSMISGYTVLGPQYASRASEFPTYSGSTPSYRGPETNFTAAPVSGPAPLTVHFNDTTVQTISLSAWDFGDGFSSTERNPVHVYTKEGTYTVALTDANNQGITTTKTQTNLIIVTAPTGGSAANSGGATGTGNQNGSYTNPLTGVSYPVNFTASVTSGVAPLSVQFSDVSGIPGTIAWAWDFTGDGKPESTVKDPAYVFKSPGTYSVNLVVTTSDGGRFSVNRTGYIHVVDKVSLDSDIGWISSDKAEAGQGNPGTGKREAAAVSTSSFAFSGVRAGTNGGKQDVTIDTRQAPAETSGSVVRLNSAGGSWENVAITFAAPPVNDGTTLSGTIKSVQAETKPVTVPSVSLGNPSVTMSLGLAGLPDSAASITSTAVSGCGPAGETAFRDAVKANGNDLSAVAYTVAYSKDGIANEENGGIIRDATISMAVSPAWVASQGGTGQVVIIHRADDGRTTVLPTRYLGTDERGNELFTADSPTGLSTFALAAVTSGTPAPTPAVNQSPGAAGGTSPLGEKIAGLLFDAIIVVAVIGAGLVIWRKM</sequence>
<feature type="domain" description="PKD" evidence="2">
    <location>
        <begin position="321"/>
        <end position="405"/>
    </location>
</feature>
<feature type="domain" description="PKD" evidence="2">
    <location>
        <begin position="433"/>
        <end position="515"/>
    </location>
</feature>
<dbReference type="eggNOG" id="arCOG02542">
    <property type="taxonomic scope" value="Archaea"/>
</dbReference>
<reference evidence="4" key="1">
    <citation type="submission" date="2011-12" db="EMBL/GenBank/DDBJ databases">
        <title>Complete sequence of Methanoregula formicicum SMSP.</title>
        <authorList>
            <person name="Lucas S."/>
            <person name="Han J."/>
            <person name="Lapidus A."/>
            <person name="Cheng J.-F."/>
            <person name="Goodwin L."/>
            <person name="Pitluck S."/>
            <person name="Peters L."/>
            <person name="Ovchinnikova G."/>
            <person name="Teshima H."/>
            <person name="Detter J.C."/>
            <person name="Han C."/>
            <person name="Tapia R."/>
            <person name="Land M."/>
            <person name="Hauser L."/>
            <person name="Kyrpides N."/>
            <person name="Ivanova N."/>
            <person name="Pagani I."/>
            <person name="Imachi H."/>
            <person name="Tamaki H."/>
            <person name="Sekiguchi Y."/>
            <person name="Kamagata Y."/>
            <person name="Cadillo-Quiroz H."/>
            <person name="Zinder S."/>
            <person name="Liu W.-T."/>
            <person name="Woyke T."/>
        </authorList>
    </citation>
    <scope>NUCLEOTIDE SEQUENCE [LARGE SCALE GENOMIC DNA]</scope>
    <source>
        <strain evidence="4">DSM 22288 / NBRC 105244 / SMSP</strain>
    </source>
</reference>
<dbReference type="KEGG" id="mfo:Metfor_0732"/>
<dbReference type="EMBL" id="CP003167">
    <property type="protein sequence ID" value="AGB01792.1"/>
    <property type="molecule type" value="Genomic_DNA"/>
</dbReference>
<dbReference type="eggNOG" id="arCOG09475">
    <property type="taxonomic scope" value="Archaea"/>
</dbReference>
<evidence type="ECO:0000256" key="1">
    <source>
        <dbReference type="SAM" id="Phobius"/>
    </source>
</evidence>
<dbReference type="GeneID" id="87246365"/>
<dbReference type="RefSeq" id="WP_015284756.1">
    <property type="nucleotide sequence ID" value="NC_019943.1"/>
</dbReference>
<dbReference type="CDD" id="cd00146">
    <property type="entry name" value="PKD"/>
    <property type="match status" value="2"/>
</dbReference>
<keyword evidence="1" id="KW-0472">Membrane</keyword>
<dbReference type="InterPro" id="IPR035986">
    <property type="entry name" value="PKD_dom_sf"/>
</dbReference>
<dbReference type="InParanoid" id="L0HAN0"/>
<accession>L0HAN0</accession>
<keyword evidence="4" id="KW-1185">Reference proteome</keyword>
<protein>
    <submittedName>
        <fullName evidence="3">PDK repeat-containing protein</fullName>
    </submittedName>
</protein>
<dbReference type="Proteomes" id="UP000010824">
    <property type="component" value="Chromosome"/>
</dbReference>
<dbReference type="STRING" id="593750.Metfor_0732"/>
<feature type="transmembrane region" description="Helical" evidence="1">
    <location>
        <begin position="802"/>
        <end position="823"/>
    </location>
</feature>
<evidence type="ECO:0000313" key="4">
    <source>
        <dbReference type="Proteomes" id="UP000010824"/>
    </source>
</evidence>
<keyword evidence="1" id="KW-1133">Transmembrane helix</keyword>
<dbReference type="InterPro" id="IPR013783">
    <property type="entry name" value="Ig-like_fold"/>
</dbReference>
<dbReference type="InterPro" id="IPR000601">
    <property type="entry name" value="PKD_dom"/>
</dbReference>
<gene>
    <name evidence="3" type="ordered locus">Metfor_0732</name>
</gene>
<evidence type="ECO:0000313" key="3">
    <source>
        <dbReference type="EMBL" id="AGB01792.1"/>
    </source>
</evidence>
<reference evidence="3 4" key="2">
    <citation type="journal article" date="2014" name="Genome Announc.">
        <title>Complete Genome Sequence of Methanoregula formicica SMSPT, a Mesophilic Hydrogenotrophic Methanogen Isolated from a Methanogenic Upflow Anaerobic Sludge Blanket Reactor.</title>
        <authorList>
            <person name="Yamamoto K."/>
            <person name="Tamaki H."/>
            <person name="Cadillo-Quiroz H."/>
            <person name="Imachi H."/>
            <person name="Kyrpides N."/>
            <person name="Woyke T."/>
            <person name="Goodwin L."/>
            <person name="Zinder S.H."/>
            <person name="Kamagata Y."/>
            <person name="Liu W.T."/>
        </authorList>
    </citation>
    <scope>NUCLEOTIDE SEQUENCE [LARGE SCALE GENOMIC DNA]</scope>
    <source>
        <strain evidence="4">DSM 22288 / NBRC 105244 / SMSP</strain>
    </source>
</reference>
<dbReference type="HOGENOM" id="CLU_342771_0_0_2"/>